<dbReference type="AlphaFoldDB" id="A0A9D4NBP5"/>
<reference evidence="3" key="1">
    <citation type="journal article" date="2019" name="bioRxiv">
        <title>The Genome of the Zebra Mussel, Dreissena polymorpha: A Resource for Invasive Species Research.</title>
        <authorList>
            <person name="McCartney M.A."/>
            <person name="Auch B."/>
            <person name="Kono T."/>
            <person name="Mallez S."/>
            <person name="Zhang Y."/>
            <person name="Obille A."/>
            <person name="Becker A."/>
            <person name="Abrahante J.E."/>
            <person name="Garbe J."/>
            <person name="Badalamenti J.P."/>
            <person name="Herman A."/>
            <person name="Mangelson H."/>
            <person name="Liachko I."/>
            <person name="Sullivan S."/>
            <person name="Sone E.D."/>
            <person name="Koren S."/>
            <person name="Silverstein K.A.T."/>
            <person name="Beckman K.B."/>
            <person name="Gohl D.M."/>
        </authorList>
    </citation>
    <scope>NUCLEOTIDE SEQUENCE</scope>
    <source>
        <strain evidence="3">Duluth1</strain>
        <tissue evidence="3">Whole animal</tissue>
    </source>
</reference>
<feature type="signal peptide" evidence="1">
    <location>
        <begin position="1"/>
        <end position="21"/>
    </location>
</feature>
<dbReference type="Pfam" id="PF00059">
    <property type="entry name" value="Lectin_C"/>
    <property type="match status" value="4"/>
</dbReference>
<organism evidence="3 4">
    <name type="scientific">Dreissena polymorpha</name>
    <name type="common">Zebra mussel</name>
    <name type="synonym">Mytilus polymorpha</name>
    <dbReference type="NCBI Taxonomy" id="45954"/>
    <lineage>
        <taxon>Eukaryota</taxon>
        <taxon>Metazoa</taxon>
        <taxon>Spiralia</taxon>
        <taxon>Lophotrochozoa</taxon>
        <taxon>Mollusca</taxon>
        <taxon>Bivalvia</taxon>
        <taxon>Autobranchia</taxon>
        <taxon>Heteroconchia</taxon>
        <taxon>Euheterodonta</taxon>
        <taxon>Imparidentia</taxon>
        <taxon>Neoheterodontei</taxon>
        <taxon>Myida</taxon>
        <taxon>Dreissenoidea</taxon>
        <taxon>Dreissenidae</taxon>
        <taxon>Dreissena</taxon>
    </lineage>
</organism>
<feature type="domain" description="C-type lectin" evidence="2">
    <location>
        <begin position="317"/>
        <end position="435"/>
    </location>
</feature>
<accession>A0A9D4NBP5</accession>
<name>A0A9D4NBP5_DREPO</name>
<feature type="domain" description="C-type lectin" evidence="2">
    <location>
        <begin position="460"/>
        <end position="590"/>
    </location>
</feature>
<reference evidence="3" key="2">
    <citation type="submission" date="2020-11" db="EMBL/GenBank/DDBJ databases">
        <authorList>
            <person name="McCartney M.A."/>
            <person name="Auch B."/>
            <person name="Kono T."/>
            <person name="Mallez S."/>
            <person name="Becker A."/>
            <person name="Gohl D.M."/>
            <person name="Silverstein K.A.T."/>
            <person name="Koren S."/>
            <person name="Bechman K.B."/>
            <person name="Herman A."/>
            <person name="Abrahante J.E."/>
            <person name="Garbe J."/>
        </authorList>
    </citation>
    <scope>NUCLEOTIDE SEQUENCE</scope>
    <source>
        <strain evidence="3">Duluth1</strain>
        <tissue evidence="3">Whole animal</tissue>
    </source>
</reference>
<dbReference type="OrthoDB" id="6068744at2759"/>
<evidence type="ECO:0000259" key="2">
    <source>
        <dbReference type="PROSITE" id="PS50041"/>
    </source>
</evidence>
<feature type="chain" id="PRO_5038506144" description="C-type lectin domain-containing protein" evidence="1">
    <location>
        <begin position="22"/>
        <end position="623"/>
    </location>
</feature>
<dbReference type="InterPro" id="IPR001304">
    <property type="entry name" value="C-type_lectin-like"/>
</dbReference>
<dbReference type="PANTHER" id="PTHR22803">
    <property type="entry name" value="MANNOSE, PHOSPHOLIPASE, LECTIN RECEPTOR RELATED"/>
    <property type="match status" value="1"/>
</dbReference>
<evidence type="ECO:0000256" key="1">
    <source>
        <dbReference type="SAM" id="SignalP"/>
    </source>
</evidence>
<dbReference type="PROSITE" id="PS50041">
    <property type="entry name" value="C_TYPE_LECTIN_2"/>
    <property type="match status" value="4"/>
</dbReference>
<comment type="caution">
    <text evidence="3">The sequence shown here is derived from an EMBL/GenBank/DDBJ whole genome shotgun (WGS) entry which is preliminary data.</text>
</comment>
<dbReference type="EMBL" id="JAIWYP010000001">
    <property type="protein sequence ID" value="KAH3891696.1"/>
    <property type="molecule type" value="Genomic_DNA"/>
</dbReference>
<dbReference type="CDD" id="cd00037">
    <property type="entry name" value="CLECT"/>
    <property type="match status" value="4"/>
</dbReference>
<protein>
    <recommendedName>
        <fullName evidence="2">C-type lectin domain-containing protein</fullName>
    </recommendedName>
</protein>
<gene>
    <name evidence="3" type="ORF">DPMN_015801</name>
</gene>
<dbReference type="Gene3D" id="3.10.100.10">
    <property type="entry name" value="Mannose-Binding Protein A, subunit A"/>
    <property type="match status" value="4"/>
</dbReference>
<dbReference type="InterPro" id="IPR050111">
    <property type="entry name" value="C-type_lectin/snaclec_domain"/>
</dbReference>
<evidence type="ECO:0000313" key="4">
    <source>
        <dbReference type="Proteomes" id="UP000828390"/>
    </source>
</evidence>
<proteinExistence type="predicted"/>
<feature type="domain" description="C-type lectin" evidence="2">
    <location>
        <begin position="35"/>
        <end position="159"/>
    </location>
</feature>
<dbReference type="InterPro" id="IPR016187">
    <property type="entry name" value="CTDL_fold"/>
</dbReference>
<dbReference type="SMART" id="SM00034">
    <property type="entry name" value="CLECT"/>
    <property type="match status" value="4"/>
</dbReference>
<keyword evidence="1" id="KW-0732">Signal</keyword>
<feature type="domain" description="C-type lectin" evidence="2">
    <location>
        <begin position="175"/>
        <end position="297"/>
    </location>
</feature>
<evidence type="ECO:0000313" key="3">
    <source>
        <dbReference type="EMBL" id="KAH3891696.1"/>
    </source>
</evidence>
<dbReference type="SUPFAM" id="SSF56436">
    <property type="entry name" value="C-type lectin-like"/>
    <property type="match status" value="4"/>
</dbReference>
<dbReference type="Proteomes" id="UP000828390">
    <property type="component" value="Unassembled WGS sequence"/>
</dbReference>
<keyword evidence="4" id="KW-1185">Reference proteome</keyword>
<sequence>MDLYLFSSVLGCCVLAGICYGQDTMVSCPDSWEPFNGNCYLFVTNKLVTYSQTTDECNKFDSSPMYFDTQDEINWFKKMIQKYPSSEYWTALNDIPRLGGVKAPGTGQWKWGLYGRVDPSLIRWTPVPANDTLNNCGGLNALATMEDADCNSRQGYICNIELTAGAKCPTNWIATDTDCYYISNASDPAQRFTWSNAKDRCSALIAGAHLITIDDVNDQSFLVLVSYSVTDAFLRWTGLQYQNGAWGWFNGATFSQQFFKWATEPDDVANIENCAVIRPNGMFSDRACNMVRNFMCKTSQTTIDTTFNLGCGTWTRAGSSCYKFFKNPLSTWDDAQATCKALKGNLINVKDKDLKMWLTNQMLDPMNNWPMWTALNDKVIEGSFVWSDGSALDPDTIAWNQEPNDYKGNEDCATVMPDGNFNDNPCTAFAAPLCEVDNVSACPTRSDGGYWLTRNSDSGSGFDCYLFGNTSTYDALMTYAEARDYCPTLASTTNQIPALFVLDSAAERSFITEQLHGYLKDPFTGFWTQLTDAGSEGYWSWAGNKQADTGLVTWVKEPLSLTPDMDCVQVIYNSYFVVRKCGTKSGYICERSAYSPGRSAGTKLSGNLVLSAIAGIYWYMLIH</sequence>
<dbReference type="InterPro" id="IPR016186">
    <property type="entry name" value="C-type_lectin-like/link_sf"/>
</dbReference>